<dbReference type="PANTHER" id="PTHR44229">
    <property type="entry name" value="15-HYDROXYPROSTAGLANDIN DEHYDROGENASE [NAD(+)]"/>
    <property type="match status" value="1"/>
</dbReference>
<keyword evidence="2" id="KW-0521">NADP</keyword>
<dbReference type="OMA" id="DYSTAKH"/>
<proteinExistence type="inferred from homology"/>
<dbReference type="PRINTS" id="PR00081">
    <property type="entry name" value="GDHRDH"/>
</dbReference>
<accession>A0A1X2HM43</accession>
<dbReference type="OrthoDB" id="5840532at2759"/>
<keyword evidence="6" id="KW-1185">Reference proteome</keyword>
<dbReference type="InterPro" id="IPR020904">
    <property type="entry name" value="Sc_DH/Rdtase_CS"/>
</dbReference>
<dbReference type="PANTHER" id="PTHR44229:SF4">
    <property type="entry name" value="15-HYDROXYPROSTAGLANDIN DEHYDROGENASE [NAD(+)]"/>
    <property type="match status" value="1"/>
</dbReference>
<dbReference type="AlphaFoldDB" id="A0A1X2HM43"/>
<dbReference type="STRING" id="13706.A0A1X2HM43"/>
<dbReference type="GO" id="GO:0016616">
    <property type="term" value="F:oxidoreductase activity, acting on the CH-OH group of donors, NAD or NADP as acceptor"/>
    <property type="evidence" value="ECO:0007669"/>
    <property type="project" value="TreeGrafter"/>
</dbReference>
<comment type="similarity">
    <text evidence="1 4">Belongs to the short-chain dehydrogenases/reductases (SDR) family.</text>
</comment>
<dbReference type="InterPro" id="IPR036291">
    <property type="entry name" value="NAD(P)-bd_dom_sf"/>
</dbReference>
<dbReference type="PRINTS" id="PR00080">
    <property type="entry name" value="SDRFAMILY"/>
</dbReference>
<dbReference type="InParanoid" id="A0A1X2HM43"/>
<dbReference type="SUPFAM" id="SSF51735">
    <property type="entry name" value="NAD(P)-binding Rossmann-fold domains"/>
    <property type="match status" value="1"/>
</dbReference>
<name>A0A1X2HM43_SYNRA</name>
<dbReference type="GO" id="GO:0005737">
    <property type="term" value="C:cytoplasm"/>
    <property type="evidence" value="ECO:0007669"/>
    <property type="project" value="TreeGrafter"/>
</dbReference>
<dbReference type="Proteomes" id="UP000242180">
    <property type="component" value="Unassembled WGS sequence"/>
</dbReference>
<sequence length="297" mass="31944">MTASLSGKVAVITGGSRNIGKAVAAEMIARGAKVVIGDLLEAEGQKTVEEFNAKAGTKVAAFIKTNVVLYEDNIALFKFAESEFGGVDIAFLNAGIGSNANTIFMPLDNEVDDRMLDVNTMGVIKGTKVAVLHMAKRGGGVIVNTASVASFLTSPSVSIYTASKYAVAGWTRSFSLLPQVCNVRVNAVCPYWVETDLAHDLSNRAHGGDPFEKVVQNSPRTKVETVVEAVLTLVEDEKRNCETLLALPNDVIRPQEPVQTYPEILGENAATLFQEYAQESIEFYKKSLAEAMKAYGI</sequence>
<evidence type="ECO:0000256" key="4">
    <source>
        <dbReference type="RuleBase" id="RU000363"/>
    </source>
</evidence>
<evidence type="ECO:0000256" key="3">
    <source>
        <dbReference type="ARBA" id="ARBA00023002"/>
    </source>
</evidence>
<dbReference type="PROSITE" id="PS00061">
    <property type="entry name" value="ADH_SHORT"/>
    <property type="match status" value="1"/>
</dbReference>
<protein>
    <submittedName>
        <fullName evidence="5">Uncharacterized protein</fullName>
    </submittedName>
</protein>
<dbReference type="InterPro" id="IPR002347">
    <property type="entry name" value="SDR_fam"/>
</dbReference>
<evidence type="ECO:0000256" key="2">
    <source>
        <dbReference type="ARBA" id="ARBA00022857"/>
    </source>
</evidence>
<dbReference type="Gene3D" id="3.40.50.720">
    <property type="entry name" value="NAD(P)-binding Rossmann-like Domain"/>
    <property type="match status" value="1"/>
</dbReference>
<dbReference type="EMBL" id="MCGN01000002">
    <property type="protein sequence ID" value="ORZ00454.1"/>
    <property type="molecule type" value="Genomic_DNA"/>
</dbReference>
<evidence type="ECO:0000256" key="1">
    <source>
        <dbReference type="ARBA" id="ARBA00006484"/>
    </source>
</evidence>
<gene>
    <name evidence="5" type="ORF">BCR43DRAFT_485245</name>
</gene>
<evidence type="ECO:0000313" key="5">
    <source>
        <dbReference type="EMBL" id="ORZ00454.1"/>
    </source>
</evidence>
<comment type="caution">
    <text evidence="5">The sequence shown here is derived from an EMBL/GenBank/DDBJ whole genome shotgun (WGS) entry which is preliminary data.</text>
</comment>
<evidence type="ECO:0000313" key="6">
    <source>
        <dbReference type="Proteomes" id="UP000242180"/>
    </source>
</evidence>
<dbReference type="Pfam" id="PF00106">
    <property type="entry name" value="adh_short"/>
    <property type="match status" value="1"/>
</dbReference>
<organism evidence="5 6">
    <name type="scientific">Syncephalastrum racemosum</name>
    <name type="common">Filamentous fungus</name>
    <dbReference type="NCBI Taxonomy" id="13706"/>
    <lineage>
        <taxon>Eukaryota</taxon>
        <taxon>Fungi</taxon>
        <taxon>Fungi incertae sedis</taxon>
        <taxon>Mucoromycota</taxon>
        <taxon>Mucoromycotina</taxon>
        <taxon>Mucoromycetes</taxon>
        <taxon>Mucorales</taxon>
        <taxon>Syncephalastraceae</taxon>
        <taxon>Syncephalastrum</taxon>
    </lineage>
</organism>
<keyword evidence="3" id="KW-0560">Oxidoreductase</keyword>
<reference evidence="5 6" key="1">
    <citation type="submission" date="2016-07" db="EMBL/GenBank/DDBJ databases">
        <title>Pervasive Adenine N6-methylation of Active Genes in Fungi.</title>
        <authorList>
            <consortium name="DOE Joint Genome Institute"/>
            <person name="Mondo S.J."/>
            <person name="Dannebaum R.O."/>
            <person name="Kuo R.C."/>
            <person name="Labutti K."/>
            <person name="Haridas S."/>
            <person name="Kuo A."/>
            <person name="Salamov A."/>
            <person name="Ahrendt S.R."/>
            <person name="Lipzen A."/>
            <person name="Sullivan W."/>
            <person name="Andreopoulos W.B."/>
            <person name="Clum A."/>
            <person name="Lindquist E."/>
            <person name="Daum C."/>
            <person name="Ramamoorthy G.K."/>
            <person name="Gryganskyi A."/>
            <person name="Culley D."/>
            <person name="Magnuson J.K."/>
            <person name="James T.Y."/>
            <person name="O'Malley M.A."/>
            <person name="Stajich J.E."/>
            <person name="Spatafora J.W."/>
            <person name="Visel A."/>
            <person name="Grigoriev I.V."/>
        </authorList>
    </citation>
    <scope>NUCLEOTIDE SEQUENCE [LARGE SCALE GENOMIC DNA]</scope>
    <source>
        <strain evidence="5 6">NRRL 2496</strain>
    </source>
</reference>